<proteinExistence type="predicted"/>
<reference evidence="7" key="1">
    <citation type="submission" date="2016-01" db="EMBL/GenBank/DDBJ databases">
        <authorList>
            <person name="Mitreva M."/>
            <person name="Pepin K.H."/>
            <person name="Mihindukulasuriya K.A."/>
            <person name="Fulton R."/>
            <person name="Fronick C."/>
            <person name="O'Laughlin M."/>
            <person name="Miner T."/>
            <person name="Herter B."/>
            <person name="Rosa B.A."/>
            <person name="Cordes M."/>
            <person name="Tomlinson C."/>
            <person name="Wollam A."/>
            <person name="Palsikar V.B."/>
            <person name="Mardis E.R."/>
            <person name="Wilson R.K."/>
        </authorList>
    </citation>
    <scope>NUCLEOTIDE SEQUENCE [LARGE SCALE GENOMIC DNA]</scope>
    <source>
        <strain evidence="7">DNF00896</strain>
    </source>
</reference>
<gene>
    <name evidence="6" type="ORF">HMPREF1866_01127</name>
</gene>
<dbReference type="AlphaFoldDB" id="A0A133ZSV5"/>
<keyword evidence="4 5" id="KW-0472">Membrane</keyword>
<evidence type="ECO:0000256" key="2">
    <source>
        <dbReference type="ARBA" id="ARBA00022692"/>
    </source>
</evidence>
<dbReference type="Proteomes" id="UP000070394">
    <property type="component" value="Unassembled WGS sequence"/>
</dbReference>
<name>A0A133ZSV5_9FIRM</name>
<organism evidence="6 7">
    <name type="scientific">Lachnoanaerobaculum saburreum</name>
    <dbReference type="NCBI Taxonomy" id="467210"/>
    <lineage>
        <taxon>Bacteria</taxon>
        <taxon>Bacillati</taxon>
        <taxon>Bacillota</taxon>
        <taxon>Clostridia</taxon>
        <taxon>Lachnospirales</taxon>
        <taxon>Lachnospiraceae</taxon>
        <taxon>Lachnoanaerobaculum</taxon>
    </lineage>
</organism>
<keyword evidence="2 5" id="KW-0812">Transmembrane</keyword>
<comment type="subcellular location">
    <subcellularLocation>
        <location evidence="1">Membrane</location>
        <topology evidence="1">Multi-pass membrane protein</topology>
    </subcellularLocation>
</comment>
<dbReference type="PATRIC" id="fig|467210.3.peg.1118"/>
<dbReference type="NCBIfam" id="TIGR01593">
    <property type="entry name" value="holin_tox_secr"/>
    <property type="match status" value="1"/>
</dbReference>
<dbReference type="Pfam" id="PF05105">
    <property type="entry name" value="Phage_holin_4_1"/>
    <property type="match status" value="1"/>
</dbReference>
<evidence type="ECO:0000256" key="3">
    <source>
        <dbReference type="ARBA" id="ARBA00022989"/>
    </source>
</evidence>
<protein>
    <submittedName>
        <fullName evidence="6">Toxin secretion/phage lysis holin</fullName>
    </submittedName>
</protein>
<evidence type="ECO:0000313" key="7">
    <source>
        <dbReference type="Proteomes" id="UP000070394"/>
    </source>
</evidence>
<comment type="caution">
    <text evidence="6">The sequence shown here is derived from an EMBL/GenBank/DDBJ whole genome shotgun (WGS) entry which is preliminary data.</text>
</comment>
<dbReference type="GO" id="GO:0016020">
    <property type="term" value="C:membrane"/>
    <property type="evidence" value="ECO:0007669"/>
    <property type="project" value="UniProtKB-SubCell"/>
</dbReference>
<keyword evidence="3 5" id="KW-1133">Transmembrane helix</keyword>
<accession>A0A133ZSV5</accession>
<evidence type="ECO:0000256" key="5">
    <source>
        <dbReference type="SAM" id="Phobius"/>
    </source>
</evidence>
<sequence>MIGAVGGFVAMAFGGWSEALITLIVFMAVDYVTGLAVAGIFKKSKKSENGALESRAGFKGLCRKGVALLIVLVAVRLDIIMHTTYIKDAVIIAFVANESISIIENAGLMGVPVPSVIAKAIDVLRKDSEKANGNQI</sequence>
<feature type="transmembrane region" description="Helical" evidence="5">
    <location>
        <begin position="20"/>
        <end position="41"/>
    </location>
</feature>
<dbReference type="EMBL" id="LSDA01000050">
    <property type="protein sequence ID" value="KXB58515.1"/>
    <property type="molecule type" value="Genomic_DNA"/>
</dbReference>
<evidence type="ECO:0000256" key="4">
    <source>
        <dbReference type="ARBA" id="ARBA00023136"/>
    </source>
</evidence>
<keyword evidence="7" id="KW-1185">Reference proteome</keyword>
<dbReference type="STRING" id="467210.HMPREF1866_01127"/>
<evidence type="ECO:0000256" key="1">
    <source>
        <dbReference type="ARBA" id="ARBA00004141"/>
    </source>
</evidence>
<dbReference type="InterPro" id="IPR006480">
    <property type="entry name" value="Phage_holin_4_1"/>
</dbReference>
<evidence type="ECO:0000313" key="6">
    <source>
        <dbReference type="EMBL" id="KXB58515.1"/>
    </source>
</evidence>